<dbReference type="GO" id="GO:0005875">
    <property type="term" value="C:microtubule associated complex"/>
    <property type="evidence" value="ECO:0007669"/>
    <property type="project" value="TreeGrafter"/>
</dbReference>
<keyword evidence="4 6" id="KW-0067">ATP-binding</keyword>
<feature type="region of interest" description="Disordered" evidence="8">
    <location>
        <begin position="1301"/>
        <end position="1334"/>
    </location>
</feature>
<feature type="binding site" evidence="6">
    <location>
        <begin position="186"/>
        <end position="193"/>
    </location>
    <ligand>
        <name>ATP</name>
        <dbReference type="ChEBI" id="CHEBI:30616"/>
    </ligand>
</feature>
<dbReference type="GO" id="GO:0051231">
    <property type="term" value="P:spindle elongation"/>
    <property type="evidence" value="ECO:0007669"/>
    <property type="project" value="TreeGrafter"/>
</dbReference>
<comment type="similarity">
    <text evidence="6">Belongs to the TRAFAC class myosin-kinesin ATPase superfamily. Kinesin family.</text>
</comment>
<feature type="coiled-coil region" evidence="7">
    <location>
        <begin position="718"/>
        <end position="745"/>
    </location>
</feature>
<evidence type="ECO:0000256" key="2">
    <source>
        <dbReference type="ARBA" id="ARBA00022490"/>
    </source>
</evidence>
<evidence type="ECO:0000256" key="4">
    <source>
        <dbReference type="ARBA" id="ARBA00022840"/>
    </source>
</evidence>
<feature type="region of interest" description="Disordered" evidence="8">
    <location>
        <begin position="759"/>
        <end position="858"/>
    </location>
</feature>
<feature type="region of interest" description="Disordered" evidence="8">
    <location>
        <begin position="352"/>
        <end position="379"/>
    </location>
</feature>
<keyword evidence="3 6" id="KW-0547">Nucleotide-binding</keyword>
<comment type="caution">
    <text evidence="10">The sequence shown here is derived from an EMBL/GenBank/DDBJ whole genome shotgun (WGS) entry which is preliminary data.</text>
</comment>
<keyword evidence="5 7" id="KW-0175">Coiled coil</keyword>
<dbReference type="InterPro" id="IPR027417">
    <property type="entry name" value="P-loop_NTPase"/>
</dbReference>
<feature type="compositionally biased region" description="Low complexity" evidence="8">
    <location>
        <begin position="43"/>
        <end position="60"/>
    </location>
</feature>
<reference evidence="10 11" key="1">
    <citation type="journal article" date="2018" name="BMC Genomics">
        <title>Genomic evidence for intraspecific hybridization in a clonal and extremely halotolerant yeast.</title>
        <authorList>
            <person name="Gostincar C."/>
            <person name="Stajich J.E."/>
            <person name="Zupancic J."/>
            <person name="Zalar P."/>
            <person name="Gunde-Cimerman N."/>
        </authorList>
    </citation>
    <scope>NUCLEOTIDE SEQUENCE [LARGE SCALE GENOMIC DNA]</scope>
    <source>
        <strain evidence="10 11">EXF-171</strain>
    </source>
</reference>
<keyword evidence="6" id="KW-0505">Motor protein</keyword>
<dbReference type="PANTHER" id="PTHR47969">
    <property type="entry name" value="CHROMOSOME-ASSOCIATED KINESIN KIF4A-RELATED"/>
    <property type="match status" value="1"/>
</dbReference>
<feature type="region of interest" description="Disordered" evidence="8">
    <location>
        <begin position="1618"/>
        <end position="1717"/>
    </location>
</feature>
<dbReference type="Gene3D" id="3.40.850.10">
    <property type="entry name" value="Kinesin motor domain"/>
    <property type="match status" value="1"/>
</dbReference>
<protein>
    <recommendedName>
        <fullName evidence="9">Kinesin motor domain-containing protein</fullName>
    </recommendedName>
</protein>
<dbReference type="PANTHER" id="PTHR47969:SF15">
    <property type="entry name" value="CHROMOSOME-ASSOCIATED KINESIN KIF4A-RELATED"/>
    <property type="match status" value="1"/>
</dbReference>
<dbReference type="InterPro" id="IPR027640">
    <property type="entry name" value="Kinesin-like_fam"/>
</dbReference>
<dbReference type="VEuPathDB" id="FungiDB:BTJ68_02105"/>
<evidence type="ECO:0000313" key="11">
    <source>
        <dbReference type="Proteomes" id="UP000281468"/>
    </source>
</evidence>
<evidence type="ECO:0000256" key="3">
    <source>
        <dbReference type="ARBA" id="ARBA00022741"/>
    </source>
</evidence>
<evidence type="ECO:0000313" key="10">
    <source>
        <dbReference type="EMBL" id="RMY97998.1"/>
    </source>
</evidence>
<comment type="subcellular location">
    <subcellularLocation>
        <location evidence="1">Cytoplasm</location>
    </subcellularLocation>
</comment>
<dbReference type="Proteomes" id="UP000281468">
    <property type="component" value="Unassembled WGS sequence"/>
</dbReference>
<dbReference type="Gene3D" id="1.10.287.1490">
    <property type="match status" value="1"/>
</dbReference>
<feature type="region of interest" description="Disordered" evidence="8">
    <location>
        <begin position="30"/>
        <end position="96"/>
    </location>
</feature>
<feature type="compositionally biased region" description="Polar residues" evidence="8">
    <location>
        <begin position="1044"/>
        <end position="1058"/>
    </location>
</feature>
<dbReference type="GO" id="GO:0003777">
    <property type="term" value="F:microtubule motor activity"/>
    <property type="evidence" value="ECO:0007669"/>
    <property type="project" value="InterPro"/>
</dbReference>
<dbReference type="Pfam" id="PF00225">
    <property type="entry name" value="Kinesin"/>
    <property type="match status" value="1"/>
</dbReference>
<dbReference type="InterPro" id="IPR036961">
    <property type="entry name" value="Kinesin_motor_dom_sf"/>
</dbReference>
<feature type="region of interest" description="Disordered" evidence="8">
    <location>
        <begin position="1203"/>
        <end position="1259"/>
    </location>
</feature>
<feature type="region of interest" description="Disordered" evidence="8">
    <location>
        <begin position="1041"/>
        <end position="1072"/>
    </location>
</feature>
<gene>
    <name evidence="10" type="ORF">D0862_07789</name>
</gene>
<dbReference type="SMART" id="SM00129">
    <property type="entry name" value="KISc"/>
    <property type="match status" value="1"/>
</dbReference>
<dbReference type="PROSITE" id="PS00411">
    <property type="entry name" value="KINESIN_MOTOR_1"/>
    <property type="match status" value="1"/>
</dbReference>
<evidence type="ECO:0000256" key="8">
    <source>
        <dbReference type="SAM" id="MobiDB-lite"/>
    </source>
</evidence>
<organism evidence="10 11">
    <name type="scientific">Hortaea werneckii</name>
    <name type="common">Black yeast</name>
    <name type="synonym">Cladosporium werneckii</name>
    <dbReference type="NCBI Taxonomy" id="91943"/>
    <lineage>
        <taxon>Eukaryota</taxon>
        <taxon>Fungi</taxon>
        <taxon>Dikarya</taxon>
        <taxon>Ascomycota</taxon>
        <taxon>Pezizomycotina</taxon>
        <taxon>Dothideomycetes</taxon>
        <taxon>Dothideomycetidae</taxon>
        <taxon>Mycosphaerellales</taxon>
        <taxon>Teratosphaeriaceae</taxon>
        <taxon>Hortaea</taxon>
    </lineage>
</organism>
<feature type="compositionally biased region" description="Polar residues" evidence="8">
    <location>
        <begin position="800"/>
        <end position="812"/>
    </location>
</feature>
<dbReference type="GO" id="GO:0007018">
    <property type="term" value="P:microtubule-based movement"/>
    <property type="evidence" value="ECO:0007669"/>
    <property type="project" value="InterPro"/>
</dbReference>
<feature type="compositionally biased region" description="Polar residues" evidence="8">
    <location>
        <begin position="1623"/>
        <end position="1632"/>
    </location>
</feature>
<feature type="compositionally biased region" description="Polar residues" evidence="8">
    <location>
        <begin position="1649"/>
        <end position="1662"/>
    </location>
</feature>
<feature type="compositionally biased region" description="Low complexity" evidence="8">
    <location>
        <begin position="1247"/>
        <end position="1259"/>
    </location>
</feature>
<evidence type="ECO:0000256" key="5">
    <source>
        <dbReference type="ARBA" id="ARBA00023054"/>
    </source>
</evidence>
<evidence type="ECO:0000256" key="7">
    <source>
        <dbReference type="SAM" id="Coils"/>
    </source>
</evidence>
<keyword evidence="2" id="KW-0963">Cytoplasm</keyword>
<feature type="compositionally biased region" description="Pro residues" evidence="8">
    <location>
        <begin position="1666"/>
        <end position="1679"/>
    </location>
</feature>
<feature type="compositionally biased region" description="Low complexity" evidence="8">
    <location>
        <begin position="946"/>
        <end position="957"/>
    </location>
</feature>
<dbReference type="InterPro" id="IPR001752">
    <property type="entry name" value="Kinesin_motor_dom"/>
</dbReference>
<feature type="coiled-coil region" evidence="7">
    <location>
        <begin position="1752"/>
        <end position="1829"/>
    </location>
</feature>
<evidence type="ECO:0000256" key="6">
    <source>
        <dbReference type="PROSITE-ProRule" id="PRU00283"/>
    </source>
</evidence>
<dbReference type="GO" id="GO:0005737">
    <property type="term" value="C:cytoplasm"/>
    <property type="evidence" value="ECO:0007669"/>
    <property type="project" value="UniProtKB-SubCell"/>
</dbReference>
<dbReference type="InterPro" id="IPR019821">
    <property type="entry name" value="Kinesin_motor_CS"/>
</dbReference>
<dbReference type="SUPFAM" id="SSF52540">
    <property type="entry name" value="P-loop containing nucleoside triphosphate hydrolases"/>
    <property type="match status" value="1"/>
</dbReference>
<dbReference type="GO" id="GO:0005524">
    <property type="term" value="F:ATP binding"/>
    <property type="evidence" value="ECO:0007669"/>
    <property type="project" value="UniProtKB-UniRule"/>
</dbReference>
<feature type="region of interest" description="Disordered" evidence="8">
    <location>
        <begin position="907"/>
        <end position="1014"/>
    </location>
</feature>
<sequence length="1833" mass="202745">MLRFKVTVPAQPFDSVKADRVANGYLSLETSAPGPAVEGGELTSSNPDSTIPSPSTPRRSLVGHDRRLSSTIMQRTKRSSSRITDGATSRASDEDAKTAVKVAVRVRPPLQPTDPGFDLIPQRFRESTCDVPTPTNLSVQSPQGKKLFVFDRVFNESTKQDAVWEYLSDSVSSFVKGYNVSILAYGQSGAGKSYTMGTSGPEDQYDPNIMGIVPRAARALFEKLGGHQVRQTGIQTPKRYSTQALPSISSHGRGGGSKNWELKASYVEIYNEQLRDLLLPDHIPQSDRSQVAIREDTRGRILLTGLTQLPINSVDDLLNALNFGSAIRQTDATAINARSSRSHAVFSLNLVQKRGDSARPSSPATHDKRTSTPTDSVSGENVVTIDSKLHFVDLAGSERLKNTGATGDRAKEGIAINAGLASLGKVISQLSSKQSGAHISYRDSRLTRLLQDSLGGNAITFMVACVTPAVFHLSETLNTVHYAQRARAIQSKPEIQQSQEDGDKQAAIERLRAEVAFLRDQIRHADQSDRKGFETGRTDRLRGREADIHQQLMDMQEGYNALRERHAKLISELSKAREGDSSDTPLLKEAIGENAIERIKRSSSFAEAVEQMVMEYEKTIQSLESSLSKTRSSLSNSESTLLERETRIAYLETIQQQLQSRVQKAMDREQTNESYLRDLETRMEGTASGEEQNSTVIAELRKEIDRLREGESGAEGYITTLEERLAEAEQDQEIMQREIDRLEHVVERQRSIGRLDNLLGELDGMKQNGEPGTTKASAPHEQANGRPESYDPFRPDSVAESFTSANEGFSDTQTERALPDEADFGDAARPEPASKPVEEGGLFTPARTSHEVSSPAQNDFMADKVENLTQELFDLRSEHEANLIDYEKLQQKYQTALETLAKMEYGKEKLKEQEDPGTPTPSRPTSFLVDAGMRGEEKAVEPGQPSSSRSLSAELSSHGISHTTILEDLERERQESSGSDRMGGTMDEFTVQNDQFDPKDVPLPADEETDDIPEMRSLRTSYQSLAQRHQAALAQVEGLKNDLQRAQSGSRPMSSSYQKPVPRRKSDDVLQGHDRASRSFASLKNIALESFDENPDTKQTFEQNLNTVMTELHSHTERTHSLEAELATVRKELESKQTIIAGLTRERSSLAASSGVDFSIVGQMRDQLMESENQIRALHEQNAQREQEFHNEIESLRASLNEHQKSVGARHNSLSTSPDESTHMPGDFPETPALDTGSSRELGAEQAVAGASAATGSDSDVARLQSELAAWESKHNDAMESMKASENKLLKTIHDLEESMSGAQRGADTSADKAAPNAEADAAAASFEEERNKHREVVDALQREVDQYRSTSAEHVAKLGQLEKSYASIMQQVDDDSKSRDLSQKELQTHRDLVSNLENQLHVHKSAITMHQDTLESLQASHSKEMEGLKYSMDASETQSKQRLAELEEHHGLVVQNMQADLTEAQNQVTELLRGASAALGYETDPKQLHGQIKGLVDEGKELHTRHIKSTNELKAVQEELQNALNNTVNLENRIGELKSINEDALTNLEKLSAKEKKSARLVEELEDQLNNNFDSHQQANNRLSAMQSEAVQVRMDLERDLEEQKMRNAHLEQQIDALKRQSAASSSSVPNHNRESLSPEAAAIALARSSSQASMRKSGVQTALPAPPPSIPLPPLPGTPGAGTPTQNGLDRATSPVQTVPSISPPGSRHTSKDVGPNLSQVIEEQEARIRTIEKHLFAEKQLTATLEEALVDLETSANRTKSEMEGWRKKCNGLEDELVGLRKDNSRASLQAVEEEREMRMRAERARQALEQRMMELNQTKKKKKNALNCF</sequence>
<proteinExistence type="inferred from homology"/>
<dbReference type="GO" id="GO:0007052">
    <property type="term" value="P:mitotic spindle organization"/>
    <property type="evidence" value="ECO:0007669"/>
    <property type="project" value="TreeGrafter"/>
</dbReference>
<feature type="compositionally biased region" description="Polar residues" evidence="8">
    <location>
        <begin position="81"/>
        <end position="90"/>
    </location>
</feature>
<dbReference type="GO" id="GO:0008017">
    <property type="term" value="F:microtubule binding"/>
    <property type="evidence" value="ECO:0007669"/>
    <property type="project" value="InterPro"/>
</dbReference>
<dbReference type="EMBL" id="QWIQ01000250">
    <property type="protein sequence ID" value="RMY97998.1"/>
    <property type="molecule type" value="Genomic_DNA"/>
</dbReference>
<evidence type="ECO:0000256" key="1">
    <source>
        <dbReference type="ARBA" id="ARBA00004496"/>
    </source>
</evidence>
<dbReference type="PROSITE" id="PS50067">
    <property type="entry name" value="KINESIN_MOTOR_2"/>
    <property type="match status" value="1"/>
</dbReference>
<feature type="coiled-coil region" evidence="7">
    <location>
        <begin position="1261"/>
        <end position="1288"/>
    </location>
</feature>
<feature type="compositionally biased region" description="Low complexity" evidence="8">
    <location>
        <begin position="1312"/>
        <end position="1326"/>
    </location>
</feature>
<evidence type="ECO:0000259" key="9">
    <source>
        <dbReference type="PROSITE" id="PS50067"/>
    </source>
</evidence>
<feature type="domain" description="Kinesin motor" evidence="9">
    <location>
        <begin position="99"/>
        <end position="489"/>
    </location>
</feature>
<dbReference type="PRINTS" id="PR00380">
    <property type="entry name" value="KINESINHEAVY"/>
</dbReference>
<accession>A0A3M7GA48</accession>
<name>A0A3M7GA48_HORWE</name>